<dbReference type="KEGG" id="tbo:Thebr_0564"/>
<keyword evidence="1" id="KW-0812">Transmembrane</keyword>
<dbReference type="EMBL" id="CP002466">
    <property type="protein sequence ID" value="ADV79166.1"/>
    <property type="molecule type" value="Genomic_DNA"/>
</dbReference>
<accession>E8UVT5</accession>
<organism evidence="2 3">
    <name type="scientific">Thermoanaerobacter brockii subsp. finnii (strain ATCC 43586 / DSM 3389 / AKO-1)</name>
    <name type="common">Thermoanaerobacter finnii</name>
    <dbReference type="NCBI Taxonomy" id="509193"/>
    <lineage>
        <taxon>Bacteria</taxon>
        <taxon>Bacillati</taxon>
        <taxon>Bacillota</taxon>
        <taxon>Clostridia</taxon>
        <taxon>Thermoanaerobacterales</taxon>
        <taxon>Thermoanaerobacteraceae</taxon>
        <taxon>Thermoanaerobacter</taxon>
    </lineage>
</organism>
<dbReference type="RefSeq" id="WP_013570788.1">
    <property type="nucleotide sequence ID" value="NC_014964.1"/>
</dbReference>
<proteinExistence type="predicted"/>
<keyword evidence="1" id="KW-0472">Membrane</keyword>
<evidence type="ECO:0000256" key="1">
    <source>
        <dbReference type="SAM" id="Phobius"/>
    </source>
</evidence>
<feature type="transmembrane region" description="Helical" evidence="1">
    <location>
        <begin position="112"/>
        <end position="131"/>
    </location>
</feature>
<dbReference type="HOGENOM" id="CLU_093826_0_0_9"/>
<evidence type="ECO:0000313" key="3">
    <source>
        <dbReference type="Proteomes" id="UP000002062"/>
    </source>
</evidence>
<sequence precursor="true">MLFKMVRKIIHTFLISGMVVSLFLAVFLTSLQYVAFNRNFYKEEYEKNNVMSVTGMSIDELMKVTQIMQKYLMDKEETLDVMAKINGSMQRMFNDRELAHMKDVKDLFQMGFLTRNISIIVFILIFTYFLFEKSFYKAFDYLLKGTIFIIILLLVFALAVTLNFDNWFTGFHLVFFDNDLWLLNVETDRLIQMFPLEFFQDAVFVIFRNTFFTFIVILAIVYGVVKMTKKPVFK</sequence>
<dbReference type="Proteomes" id="UP000002062">
    <property type="component" value="Chromosome"/>
</dbReference>
<keyword evidence="3" id="KW-1185">Reference proteome</keyword>
<name>E8UVT5_THEBF</name>
<feature type="transmembrane region" description="Helical" evidence="1">
    <location>
        <begin position="12"/>
        <end position="35"/>
    </location>
</feature>
<dbReference type="NCBIfam" id="TIGR01906">
    <property type="entry name" value="integ_TIGR01906"/>
    <property type="match status" value="1"/>
</dbReference>
<dbReference type="Pfam" id="PF07314">
    <property type="entry name" value="Lit"/>
    <property type="match status" value="1"/>
</dbReference>
<reference evidence="2 3" key="1">
    <citation type="submission" date="2011-01" db="EMBL/GenBank/DDBJ databases">
        <title>Complete sequence of Thermoanaerobacter brockii finnii Ako-1.</title>
        <authorList>
            <consortium name="US DOE Joint Genome Institute"/>
            <person name="Lucas S."/>
            <person name="Copeland A."/>
            <person name="Lapidus A."/>
            <person name="Cheng J.-F."/>
            <person name="Goodwin L."/>
            <person name="Pitluck S."/>
            <person name="Chertkov O."/>
            <person name="Munk C."/>
            <person name="Detter J.C."/>
            <person name="Han C."/>
            <person name="Tapia R."/>
            <person name="Land M."/>
            <person name="Hauser L."/>
            <person name="Kyrpides N."/>
            <person name="Ivanova N."/>
            <person name="Mikhailova N."/>
            <person name="Pagani I."/>
            <person name="Hemme C.L."/>
            <person name="Woyke T."/>
        </authorList>
    </citation>
    <scope>NUCLEOTIDE SEQUENCE [LARGE SCALE GENOMIC DNA]</scope>
    <source>
        <strain evidence="3">ATCC 43586 / DSM 3389 / AKO-1</strain>
    </source>
</reference>
<gene>
    <name evidence="2" type="ordered locus">Thebr_0564</name>
</gene>
<dbReference type="InterPro" id="IPR010178">
    <property type="entry name" value="Lit"/>
</dbReference>
<evidence type="ECO:0000313" key="2">
    <source>
        <dbReference type="EMBL" id="ADV79166.1"/>
    </source>
</evidence>
<feature type="transmembrane region" description="Helical" evidence="1">
    <location>
        <begin position="143"/>
        <end position="164"/>
    </location>
</feature>
<feature type="transmembrane region" description="Helical" evidence="1">
    <location>
        <begin position="202"/>
        <end position="225"/>
    </location>
</feature>
<dbReference type="AlphaFoldDB" id="E8UVT5"/>
<protein>
    <submittedName>
        <fullName evidence="2">Integral membrane protein TIGR01906</fullName>
    </submittedName>
</protein>
<keyword evidence="1" id="KW-1133">Transmembrane helix</keyword>